<accession>A0A9N7VF32</accession>
<dbReference type="EMBL" id="CADEAL010004026">
    <property type="protein sequence ID" value="CAB1449763.1"/>
    <property type="molecule type" value="Genomic_DNA"/>
</dbReference>
<dbReference type="Proteomes" id="UP001153269">
    <property type="component" value="Unassembled WGS sequence"/>
</dbReference>
<evidence type="ECO:0000313" key="1">
    <source>
        <dbReference type="EMBL" id="CAB1449763.1"/>
    </source>
</evidence>
<sequence>MSHLNAPSSTSDGVRPPRCPLIHSSLVLTHCCYHRVEGGLSVTSETQELVSLLPQQLGCTCCEHLEVNPTSRQQGRSCSSGDPVWNWVQFKLVKAVDLLASNTLKCLRRPFPLLFPPAVSFSLVTPELLDIFELQIEPEKAPPADLSFEKDPLLRQVQANTSFKVSEGP</sequence>
<comment type="caution">
    <text evidence="1">The sequence shown here is derived from an EMBL/GenBank/DDBJ whole genome shotgun (WGS) entry which is preliminary data.</text>
</comment>
<name>A0A9N7VF32_PLEPL</name>
<protein>
    <submittedName>
        <fullName evidence="1">Uncharacterized protein</fullName>
    </submittedName>
</protein>
<evidence type="ECO:0000313" key="2">
    <source>
        <dbReference type="Proteomes" id="UP001153269"/>
    </source>
</evidence>
<keyword evidence="2" id="KW-1185">Reference proteome</keyword>
<organism evidence="1 2">
    <name type="scientific">Pleuronectes platessa</name>
    <name type="common">European plaice</name>
    <dbReference type="NCBI Taxonomy" id="8262"/>
    <lineage>
        <taxon>Eukaryota</taxon>
        <taxon>Metazoa</taxon>
        <taxon>Chordata</taxon>
        <taxon>Craniata</taxon>
        <taxon>Vertebrata</taxon>
        <taxon>Euteleostomi</taxon>
        <taxon>Actinopterygii</taxon>
        <taxon>Neopterygii</taxon>
        <taxon>Teleostei</taxon>
        <taxon>Neoteleostei</taxon>
        <taxon>Acanthomorphata</taxon>
        <taxon>Carangaria</taxon>
        <taxon>Pleuronectiformes</taxon>
        <taxon>Pleuronectoidei</taxon>
        <taxon>Pleuronectidae</taxon>
        <taxon>Pleuronectes</taxon>
    </lineage>
</organism>
<reference evidence="1" key="1">
    <citation type="submission" date="2020-03" db="EMBL/GenBank/DDBJ databases">
        <authorList>
            <person name="Weist P."/>
        </authorList>
    </citation>
    <scope>NUCLEOTIDE SEQUENCE</scope>
</reference>
<gene>
    <name evidence="1" type="ORF">PLEPLA_LOCUS37449</name>
</gene>
<dbReference type="AlphaFoldDB" id="A0A9N7VF32"/>
<proteinExistence type="predicted"/>